<evidence type="ECO:0000313" key="2">
    <source>
        <dbReference type="EMBL" id="EPS41123.1"/>
    </source>
</evidence>
<accession>S8BNQ3</accession>
<name>S8BNQ3_DACHA</name>
<dbReference type="Proteomes" id="UP000015100">
    <property type="component" value="Unassembled WGS sequence"/>
</dbReference>
<dbReference type="EMBL" id="AQGS01000256">
    <property type="protein sequence ID" value="EPS41123.1"/>
    <property type="molecule type" value="Genomic_DNA"/>
</dbReference>
<feature type="region of interest" description="Disordered" evidence="1">
    <location>
        <begin position="62"/>
        <end position="89"/>
    </location>
</feature>
<organism evidence="2 3">
    <name type="scientific">Dactylellina haptotyla (strain CBS 200.50)</name>
    <name type="common">Nematode-trapping fungus</name>
    <name type="synonym">Monacrosporium haptotylum</name>
    <dbReference type="NCBI Taxonomy" id="1284197"/>
    <lineage>
        <taxon>Eukaryota</taxon>
        <taxon>Fungi</taxon>
        <taxon>Dikarya</taxon>
        <taxon>Ascomycota</taxon>
        <taxon>Pezizomycotina</taxon>
        <taxon>Orbiliomycetes</taxon>
        <taxon>Orbiliales</taxon>
        <taxon>Orbiliaceae</taxon>
        <taxon>Dactylellina</taxon>
    </lineage>
</organism>
<keyword evidence="3" id="KW-1185">Reference proteome</keyword>
<comment type="caution">
    <text evidence="2">The sequence shown here is derived from an EMBL/GenBank/DDBJ whole genome shotgun (WGS) entry which is preliminary data.</text>
</comment>
<evidence type="ECO:0000256" key="1">
    <source>
        <dbReference type="SAM" id="MobiDB-lite"/>
    </source>
</evidence>
<protein>
    <submittedName>
        <fullName evidence="2">Uncharacterized protein</fullName>
    </submittedName>
</protein>
<gene>
    <name evidence="2" type="ORF">H072_4981</name>
</gene>
<reference evidence="3" key="2">
    <citation type="submission" date="2013-04" db="EMBL/GenBank/DDBJ databases">
        <title>Genomic mechanisms accounting for the adaptation to parasitism in nematode-trapping fungi.</title>
        <authorList>
            <person name="Ahren D.G."/>
        </authorList>
    </citation>
    <scope>NUCLEOTIDE SEQUENCE [LARGE SCALE GENOMIC DNA]</scope>
    <source>
        <strain evidence="3">CBS 200.50</strain>
    </source>
</reference>
<evidence type="ECO:0000313" key="3">
    <source>
        <dbReference type="Proteomes" id="UP000015100"/>
    </source>
</evidence>
<proteinExistence type="predicted"/>
<dbReference type="HOGENOM" id="CLU_2454691_0_0_1"/>
<reference evidence="2 3" key="1">
    <citation type="journal article" date="2013" name="PLoS Genet.">
        <title>Genomic mechanisms accounting for the adaptation to parasitism in nematode-trapping fungi.</title>
        <authorList>
            <person name="Meerupati T."/>
            <person name="Andersson K.M."/>
            <person name="Friman E."/>
            <person name="Kumar D."/>
            <person name="Tunlid A."/>
            <person name="Ahren D."/>
        </authorList>
    </citation>
    <scope>NUCLEOTIDE SEQUENCE [LARGE SCALE GENOMIC DNA]</scope>
    <source>
        <strain evidence="2 3">CBS 200.50</strain>
    </source>
</reference>
<sequence>MKETCSERFNRWDQHTCAGQRELRSGTDAEYGRFQDSSKVSEYWLPTPALGPGQQYPRLEEEKEAKLCKSPKKKRTQRFLSEDPFQQHY</sequence>
<dbReference type="AlphaFoldDB" id="S8BNQ3"/>